<protein>
    <submittedName>
        <fullName evidence="1">Uncharacterized protein</fullName>
    </submittedName>
</protein>
<dbReference type="RefSeq" id="XP_009829130.1">
    <property type="nucleotide sequence ID" value="XM_009830828.1"/>
</dbReference>
<organism evidence="1">
    <name type="scientific">Aphanomyces astaci</name>
    <name type="common">Crayfish plague agent</name>
    <dbReference type="NCBI Taxonomy" id="112090"/>
    <lineage>
        <taxon>Eukaryota</taxon>
        <taxon>Sar</taxon>
        <taxon>Stramenopiles</taxon>
        <taxon>Oomycota</taxon>
        <taxon>Saprolegniomycetes</taxon>
        <taxon>Saprolegniales</taxon>
        <taxon>Verrucalvaceae</taxon>
        <taxon>Aphanomyces</taxon>
    </lineage>
</organism>
<proteinExistence type="predicted"/>
<dbReference type="AlphaFoldDB" id="W4GNJ3"/>
<dbReference type="VEuPathDB" id="FungiDB:H257_05836"/>
<gene>
    <name evidence="1" type="ORF">H257_05836</name>
</gene>
<name>W4GNJ3_APHAT</name>
<accession>W4GNJ3</accession>
<reference evidence="1" key="1">
    <citation type="submission" date="2013-12" db="EMBL/GenBank/DDBJ databases">
        <title>The Genome Sequence of Aphanomyces astaci APO3.</title>
        <authorList>
            <consortium name="The Broad Institute Genomics Platform"/>
            <person name="Russ C."/>
            <person name="Tyler B."/>
            <person name="van West P."/>
            <person name="Dieguez-Uribeondo J."/>
            <person name="Young S.K."/>
            <person name="Zeng Q."/>
            <person name="Gargeya S."/>
            <person name="Fitzgerald M."/>
            <person name="Abouelleil A."/>
            <person name="Alvarado L."/>
            <person name="Chapman S.B."/>
            <person name="Gainer-Dewar J."/>
            <person name="Goldberg J."/>
            <person name="Griggs A."/>
            <person name="Gujja S."/>
            <person name="Hansen M."/>
            <person name="Howarth C."/>
            <person name="Imamovic A."/>
            <person name="Ireland A."/>
            <person name="Larimer J."/>
            <person name="McCowan C."/>
            <person name="Murphy C."/>
            <person name="Pearson M."/>
            <person name="Poon T.W."/>
            <person name="Priest M."/>
            <person name="Roberts A."/>
            <person name="Saif S."/>
            <person name="Shea T."/>
            <person name="Sykes S."/>
            <person name="Wortman J."/>
            <person name="Nusbaum C."/>
            <person name="Birren B."/>
        </authorList>
    </citation>
    <scope>NUCLEOTIDE SEQUENCE [LARGE SCALE GENOMIC DNA]</scope>
    <source>
        <strain evidence="1">APO3</strain>
    </source>
</reference>
<evidence type="ECO:0000313" key="1">
    <source>
        <dbReference type="EMBL" id="ETV81272.1"/>
    </source>
</evidence>
<sequence>MVIDDEMDDDSCNLELLNDLQPDDPFVATGETEHATSQSCIQAFAKLTDGVAHTKLLNDLVELRWNLFGDISYE</sequence>
<dbReference type="GeneID" id="20807832"/>
<dbReference type="EMBL" id="KI913124">
    <property type="protein sequence ID" value="ETV81272.1"/>
    <property type="molecule type" value="Genomic_DNA"/>
</dbReference>